<keyword evidence="1" id="KW-0472">Membrane</keyword>
<proteinExistence type="predicted"/>
<sequence>MDWWFVLGAIAGVGLFEMTRVGYARWRRRREYDDRVGRDLAGLVVLLPPALQQRVYTEIVMAPPYTGERIRVAMVYDDGRPFRGNPPNVGLEFDANTGELLSVIAEGVGVGRK</sequence>
<keyword evidence="1" id="KW-1133">Transmembrane helix</keyword>
<name>A0ABT5BJJ5_9BACT</name>
<accession>A0ABT5BJJ5</accession>
<evidence type="ECO:0000256" key="1">
    <source>
        <dbReference type="SAM" id="Phobius"/>
    </source>
</evidence>
<evidence type="ECO:0000313" key="3">
    <source>
        <dbReference type="Proteomes" id="UP001217838"/>
    </source>
</evidence>
<feature type="transmembrane region" description="Helical" evidence="1">
    <location>
        <begin position="6"/>
        <end position="23"/>
    </location>
</feature>
<dbReference type="RefSeq" id="WP_272008456.1">
    <property type="nucleotide sequence ID" value="NZ_JAQNDN010000024.1"/>
</dbReference>
<reference evidence="2 3" key="1">
    <citation type="submission" date="2022-11" db="EMBL/GenBank/DDBJ databases">
        <title>Minimal conservation of predation-associated metabolite biosynthetic gene clusters underscores biosynthetic potential of Myxococcota including descriptions for ten novel species: Archangium lansinium sp. nov., Myxococcus landrumus sp. nov., Nannocystis bai.</title>
        <authorList>
            <person name="Ahearne A."/>
            <person name="Stevens C."/>
            <person name="Dowd S."/>
        </authorList>
    </citation>
    <scope>NUCLEOTIDE SEQUENCE [LARGE SCALE GENOMIC DNA]</scope>
    <source>
        <strain evidence="2 3">NCELM</strain>
    </source>
</reference>
<comment type="caution">
    <text evidence="2">The sequence shown here is derived from an EMBL/GenBank/DDBJ whole genome shotgun (WGS) entry which is preliminary data.</text>
</comment>
<keyword evidence="3" id="KW-1185">Reference proteome</keyword>
<organism evidence="2 3">
    <name type="scientific">Nannocystis radixulma</name>
    <dbReference type="NCBI Taxonomy" id="2995305"/>
    <lineage>
        <taxon>Bacteria</taxon>
        <taxon>Pseudomonadati</taxon>
        <taxon>Myxococcota</taxon>
        <taxon>Polyangia</taxon>
        <taxon>Nannocystales</taxon>
        <taxon>Nannocystaceae</taxon>
        <taxon>Nannocystis</taxon>
    </lineage>
</organism>
<evidence type="ECO:0000313" key="2">
    <source>
        <dbReference type="EMBL" id="MDC0674325.1"/>
    </source>
</evidence>
<dbReference type="EMBL" id="JAQNDN010000024">
    <property type="protein sequence ID" value="MDC0674325.1"/>
    <property type="molecule type" value="Genomic_DNA"/>
</dbReference>
<protein>
    <submittedName>
        <fullName evidence="2">Uncharacterized protein</fullName>
    </submittedName>
</protein>
<keyword evidence="1" id="KW-0812">Transmembrane</keyword>
<dbReference type="Proteomes" id="UP001217838">
    <property type="component" value="Unassembled WGS sequence"/>
</dbReference>
<gene>
    <name evidence="2" type="ORF">POL58_41640</name>
</gene>